<reference evidence="1 2" key="1">
    <citation type="submission" date="2019-12" db="EMBL/GenBank/DDBJ databases">
        <title>Novel species isolated from a subtropical stream in China.</title>
        <authorList>
            <person name="Lu H."/>
        </authorList>
    </citation>
    <scope>NUCLEOTIDE SEQUENCE [LARGE SCALE GENOMIC DNA]</scope>
    <source>
        <strain evidence="1 2">FT109W</strain>
    </source>
</reference>
<comment type="caution">
    <text evidence="1">The sequence shown here is derived from an EMBL/GenBank/DDBJ whole genome shotgun (WGS) entry which is preliminary data.</text>
</comment>
<name>A0ABW9WNJ2_9BURK</name>
<dbReference type="RefSeq" id="WP_161047364.1">
    <property type="nucleotide sequence ID" value="NZ_WWCS01000021.1"/>
</dbReference>
<keyword evidence="2" id="KW-1185">Reference proteome</keyword>
<organism evidence="1 2">
    <name type="scientific">Duganella margarita</name>
    <dbReference type="NCBI Taxonomy" id="2692170"/>
    <lineage>
        <taxon>Bacteria</taxon>
        <taxon>Pseudomonadati</taxon>
        <taxon>Pseudomonadota</taxon>
        <taxon>Betaproteobacteria</taxon>
        <taxon>Burkholderiales</taxon>
        <taxon>Oxalobacteraceae</taxon>
        <taxon>Telluria group</taxon>
        <taxon>Duganella</taxon>
    </lineage>
</organism>
<evidence type="ECO:0000313" key="1">
    <source>
        <dbReference type="EMBL" id="MYN42456.1"/>
    </source>
</evidence>
<protein>
    <submittedName>
        <fullName evidence="1">Uncharacterized protein</fullName>
    </submittedName>
</protein>
<gene>
    <name evidence="1" type="ORF">GTP55_24245</name>
</gene>
<dbReference type="Proteomes" id="UP000466332">
    <property type="component" value="Unassembled WGS sequence"/>
</dbReference>
<proteinExistence type="predicted"/>
<sequence>MTTDHKEPKTAGGDDWPSNRIKPCGDIMLRVAGRRFRCECGANVFHHPEGQPDVYQCNGCHRSYEAADE</sequence>
<dbReference type="EMBL" id="WWCS01000021">
    <property type="protein sequence ID" value="MYN42456.1"/>
    <property type="molecule type" value="Genomic_DNA"/>
</dbReference>
<accession>A0ABW9WNJ2</accession>
<evidence type="ECO:0000313" key="2">
    <source>
        <dbReference type="Proteomes" id="UP000466332"/>
    </source>
</evidence>